<organism evidence="1 2">
    <name type="scientific">Nitratiruptor tergarcus DSM 16512</name>
    <dbReference type="NCBI Taxonomy" id="1069081"/>
    <lineage>
        <taxon>Bacteria</taxon>
        <taxon>Pseudomonadati</taxon>
        <taxon>Campylobacterota</taxon>
        <taxon>Epsilonproteobacteria</taxon>
        <taxon>Nautiliales</taxon>
        <taxon>Nitratiruptoraceae</taxon>
        <taxon>Nitratiruptor</taxon>
    </lineage>
</organism>
<sequence length="315" mass="36617">MRLLSLVSLIGGELKNSPAISTITGFTSHPATVKRGALFFAKDKSQVSDAIANGAYAIVYEGWIQRSDEEIAWIKVDSLLAAVQKLIRFLLIKNQAYIITLSPLGLELAQIVIQDEKIAFFRDSYFDFLEQYHTQEFVAAPKEFALQLALDSTQSPIATIKVIQERLFETSFIYRGKFYARQRISPLFLQEFQEVLGLIDMYNFFFDFYHLKDFPHFRPHFLERDFTECEFGTSDRVIITEPDITLLPRESIFLQEKAPWAQLLFFCFSCNLKTFDTIKIDGVKNFLYNRRFNYALCEEFDVETLAKQQQQKTLF</sequence>
<dbReference type="EMBL" id="FWWZ01000001">
    <property type="protein sequence ID" value="SMC09569.1"/>
    <property type="molecule type" value="Genomic_DNA"/>
</dbReference>
<dbReference type="STRING" id="1069081.SAMN05660197_1386"/>
<dbReference type="InterPro" id="IPR035911">
    <property type="entry name" value="MurE/MurF_N"/>
</dbReference>
<evidence type="ECO:0000313" key="2">
    <source>
        <dbReference type="Proteomes" id="UP000192602"/>
    </source>
</evidence>
<accession>A0A1W1WTQ0</accession>
<reference evidence="2" key="1">
    <citation type="submission" date="2017-04" db="EMBL/GenBank/DDBJ databases">
        <authorList>
            <person name="Varghese N."/>
            <person name="Submissions S."/>
        </authorList>
    </citation>
    <scope>NUCLEOTIDE SEQUENCE [LARGE SCALE GENOMIC DNA]</scope>
    <source>
        <strain evidence="2">DSM 16512</strain>
    </source>
</reference>
<dbReference type="Proteomes" id="UP000192602">
    <property type="component" value="Unassembled WGS sequence"/>
</dbReference>
<dbReference type="Gene3D" id="3.40.1390.10">
    <property type="entry name" value="MurE/MurF, N-terminal domain"/>
    <property type="match status" value="1"/>
</dbReference>
<keyword evidence="2" id="KW-1185">Reference proteome</keyword>
<dbReference type="SUPFAM" id="SSF63418">
    <property type="entry name" value="MurE/MurF N-terminal domain"/>
    <property type="match status" value="1"/>
</dbReference>
<gene>
    <name evidence="1" type="ORF">SAMN05660197_1386</name>
</gene>
<proteinExistence type="predicted"/>
<protein>
    <submittedName>
        <fullName evidence="1">Ferrochelatase</fullName>
    </submittedName>
</protein>
<dbReference type="OrthoDB" id="5338390at2"/>
<dbReference type="AlphaFoldDB" id="A0A1W1WTQ0"/>
<name>A0A1W1WTQ0_9BACT</name>
<evidence type="ECO:0000313" key="1">
    <source>
        <dbReference type="EMBL" id="SMC09569.1"/>
    </source>
</evidence>
<dbReference type="RefSeq" id="WP_084275789.1">
    <property type="nucleotide sequence ID" value="NZ_AP026671.1"/>
</dbReference>